<dbReference type="SUPFAM" id="SSF46785">
    <property type="entry name" value="Winged helix' DNA-binding domain"/>
    <property type="match status" value="1"/>
</dbReference>
<evidence type="ECO:0000256" key="1">
    <source>
        <dbReference type="ARBA" id="ARBA00006479"/>
    </source>
</evidence>
<gene>
    <name evidence="3" type="ORF">ABZ921_01310</name>
</gene>
<proteinExistence type="inferred from homology"/>
<dbReference type="InterPro" id="IPR043129">
    <property type="entry name" value="ATPase_NBD"/>
</dbReference>
<dbReference type="InterPro" id="IPR000835">
    <property type="entry name" value="HTH_MarR-typ"/>
</dbReference>
<dbReference type="RefSeq" id="WP_359343253.1">
    <property type="nucleotide sequence ID" value="NZ_JBEYXV010000001.1"/>
</dbReference>
<dbReference type="EMBL" id="JBEYXV010000001">
    <property type="protein sequence ID" value="MEU6819237.1"/>
    <property type="molecule type" value="Genomic_DNA"/>
</dbReference>
<reference evidence="3 4" key="1">
    <citation type="submission" date="2024-06" db="EMBL/GenBank/DDBJ databases">
        <title>The Natural Products Discovery Center: Release of the First 8490 Sequenced Strains for Exploring Actinobacteria Biosynthetic Diversity.</title>
        <authorList>
            <person name="Kalkreuter E."/>
            <person name="Kautsar S.A."/>
            <person name="Yang D."/>
            <person name="Bader C.D."/>
            <person name="Teijaro C.N."/>
            <person name="Fluegel L."/>
            <person name="Davis C.M."/>
            <person name="Simpson J.R."/>
            <person name="Lauterbach L."/>
            <person name="Steele A.D."/>
            <person name="Gui C."/>
            <person name="Meng S."/>
            <person name="Li G."/>
            <person name="Viehrig K."/>
            <person name="Ye F."/>
            <person name="Su P."/>
            <person name="Kiefer A.F."/>
            <person name="Nichols A."/>
            <person name="Cepeda A.J."/>
            <person name="Yan W."/>
            <person name="Fan B."/>
            <person name="Jiang Y."/>
            <person name="Adhikari A."/>
            <person name="Zheng C.-J."/>
            <person name="Schuster L."/>
            <person name="Cowan T.M."/>
            <person name="Smanski M.J."/>
            <person name="Chevrette M.G."/>
            <person name="De Carvalho L.P.S."/>
            <person name="Shen B."/>
        </authorList>
    </citation>
    <scope>NUCLEOTIDE SEQUENCE [LARGE SCALE GENOMIC DNA]</scope>
    <source>
        <strain evidence="3 4">NPDC046838</strain>
    </source>
</reference>
<dbReference type="PANTHER" id="PTHR18964">
    <property type="entry name" value="ROK (REPRESSOR, ORF, KINASE) FAMILY"/>
    <property type="match status" value="1"/>
</dbReference>
<name>A0ABV3BE65_9ACTN</name>
<dbReference type="SUPFAM" id="SSF53067">
    <property type="entry name" value="Actin-like ATPase domain"/>
    <property type="match status" value="1"/>
</dbReference>
<dbReference type="InterPro" id="IPR036390">
    <property type="entry name" value="WH_DNA-bd_sf"/>
</dbReference>
<dbReference type="Pfam" id="PF12802">
    <property type="entry name" value="MarR_2"/>
    <property type="match status" value="1"/>
</dbReference>
<protein>
    <submittedName>
        <fullName evidence="3">ROK family transcriptional regulator</fullName>
    </submittedName>
</protein>
<comment type="caution">
    <text evidence="3">The sequence shown here is derived from an EMBL/GenBank/DDBJ whole genome shotgun (WGS) entry which is preliminary data.</text>
</comment>
<dbReference type="PANTHER" id="PTHR18964:SF149">
    <property type="entry name" value="BIFUNCTIONAL UDP-N-ACETYLGLUCOSAMINE 2-EPIMERASE_N-ACETYLMANNOSAMINE KINASE"/>
    <property type="match status" value="1"/>
</dbReference>
<dbReference type="InterPro" id="IPR000600">
    <property type="entry name" value="ROK"/>
</dbReference>
<dbReference type="Pfam" id="PF00480">
    <property type="entry name" value="ROK"/>
    <property type="match status" value="1"/>
</dbReference>
<dbReference type="Proteomes" id="UP001551176">
    <property type="component" value="Unassembled WGS sequence"/>
</dbReference>
<dbReference type="InterPro" id="IPR036388">
    <property type="entry name" value="WH-like_DNA-bd_sf"/>
</dbReference>
<organism evidence="3 4">
    <name type="scientific">Streptomyces atriruber</name>
    <dbReference type="NCBI Taxonomy" id="545121"/>
    <lineage>
        <taxon>Bacteria</taxon>
        <taxon>Bacillati</taxon>
        <taxon>Actinomycetota</taxon>
        <taxon>Actinomycetes</taxon>
        <taxon>Kitasatosporales</taxon>
        <taxon>Streptomycetaceae</taxon>
        <taxon>Streptomyces</taxon>
    </lineage>
</organism>
<dbReference type="Gene3D" id="3.30.420.40">
    <property type="match status" value="2"/>
</dbReference>
<feature type="domain" description="HTH marR-type" evidence="2">
    <location>
        <begin position="19"/>
        <end position="66"/>
    </location>
</feature>
<evidence type="ECO:0000259" key="2">
    <source>
        <dbReference type="Pfam" id="PF12802"/>
    </source>
</evidence>
<dbReference type="Gene3D" id="1.10.10.10">
    <property type="entry name" value="Winged helix-like DNA-binding domain superfamily/Winged helix DNA-binding domain"/>
    <property type="match status" value="1"/>
</dbReference>
<sequence>MGQLSGGDPSLLRRINSAVVLHALRAADLATLTEITRVTGLSRPTVEGVVEGLIEAGLVVESPAEDGGARRQGRPARKFRFRAEAGHLLGLEIGPHRVAAVLSDLDGKVLGSASKGVSAEAAADDRLERLRTVVADLLRRAGIARSSLRAVGVGSPGILDADGTVRLSTALPEWTGLQLGERLRRSFKCPVLVENDANAAAVAEHWKGAAADTDDVVFVLAGLSPGAGSLIGGRLHRGYGGAAGEIGALHLLGREVTPETLLSTTGEPLHPLDEQAVAEVFAHAREGDERAQAAVERFIQRLVHDVAALVLALDPELVVVGGWAAGLDGVLEPLHRELERYCLRPPRVALSMLGEASVSTGALRLALDHVEEQLFAVEGTVTARR</sequence>
<evidence type="ECO:0000313" key="4">
    <source>
        <dbReference type="Proteomes" id="UP001551176"/>
    </source>
</evidence>
<keyword evidence="4" id="KW-1185">Reference proteome</keyword>
<comment type="similarity">
    <text evidence="1">Belongs to the ROK (NagC/XylR) family.</text>
</comment>
<evidence type="ECO:0000313" key="3">
    <source>
        <dbReference type="EMBL" id="MEU6819237.1"/>
    </source>
</evidence>
<accession>A0ABV3BE65</accession>